<evidence type="ECO:0000256" key="1">
    <source>
        <dbReference type="SAM" id="SignalP"/>
    </source>
</evidence>
<dbReference type="InterPro" id="IPR001466">
    <property type="entry name" value="Beta-lactam-related"/>
</dbReference>
<dbReference type="EMBL" id="QAYE01000014">
    <property type="protein sequence ID" value="PTW43810.1"/>
    <property type="molecule type" value="Genomic_DNA"/>
</dbReference>
<gene>
    <name evidence="3" type="ORF">C8J25_1143</name>
</gene>
<dbReference type="PANTHER" id="PTHR43283">
    <property type="entry name" value="BETA-LACTAMASE-RELATED"/>
    <property type="match status" value="1"/>
</dbReference>
<feature type="signal peptide" evidence="1">
    <location>
        <begin position="1"/>
        <end position="20"/>
    </location>
</feature>
<accession>A0A2T5TX07</accession>
<feature type="domain" description="Beta-lactamase-related" evidence="2">
    <location>
        <begin position="47"/>
        <end position="332"/>
    </location>
</feature>
<sequence length="340" mass="36638">MISVKVVIIALGAAALCATAPAPHIDPALDKVLAAFKHDDHPDLRGVVVLHDGRVVAERYYNGETANTLHDIRSAGKSVTALMVGIAIDRGKMHGVDDTVWTYWTESKGSAIGDVAIRDVLTMRSGLAAFDEDPASPGNEDKLDEAPDPLAFLRSVPRADPPGSRYRYNSLTAYTAGLVVAKATGQSMADFARTSLFRPMGIRRWKWASDAAGYTKGQGNLSLTTRDFAAIGEMVRGEGLYRGRRIVSAGWIRNALAPKVNISASDPYAEGYGYFWYSKVQQINGKPVPVSFASGNGGNKIYVVPSRHMVVAITSSAYGHGYGQRRSEAILKAILAKDRP</sequence>
<dbReference type="AlphaFoldDB" id="A0A2T5TX07"/>
<evidence type="ECO:0000313" key="4">
    <source>
        <dbReference type="Proteomes" id="UP000244013"/>
    </source>
</evidence>
<evidence type="ECO:0000313" key="3">
    <source>
        <dbReference type="EMBL" id="PTW43810.1"/>
    </source>
</evidence>
<reference evidence="3 4" key="1">
    <citation type="submission" date="2018-04" db="EMBL/GenBank/DDBJ databases">
        <title>Genomic Encyclopedia of Type Strains, Phase III (KMG-III): the genomes of soil and plant-associated and newly described type strains.</title>
        <authorList>
            <person name="Whitman W."/>
        </authorList>
    </citation>
    <scope>NUCLEOTIDE SEQUENCE [LARGE SCALE GENOMIC DNA]</scope>
    <source>
        <strain evidence="3 4">MA-olki</strain>
    </source>
</reference>
<organism evidence="3 4">
    <name type="scientific">Sphingomonas faeni</name>
    <dbReference type="NCBI Taxonomy" id="185950"/>
    <lineage>
        <taxon>Bacteria</taxon>
        <taxon>Pseudomonadati</taxon>
        <taxon>Pseudomonadota</taxon>
        <taxon>Alphaproteobacteria</taxon>
        <taxon>Sphingomonadales</taxon>
        <taxon>Sphingomonadaceae</taxon>
        <taxon>Sphingomonas</taxon>
    </lineage>
</organism>
<name>A0A2T5TX07_9SPHN</name>
<dbReference type="Proteomes" id="UP000244013">
    <property type="component" value="Unassembled WGS sequence"/>
</dbReference>
<protein>
    <submittedName>
        <fullName evidence="3">CubicO group peptidase (Beta-lactamase class C family)</fullName>
    </submittedName>
</protein>
<evidence type="ECO:0000259" key="2">
    <source>
        <dbReference type="Pfam" id="PF00144"/>
    </source>
</evidence>
<dbReference type="InterPro" id="IPR012338">
    <property type="entry name" value="Beta-lactam/transpept-like"/>
</dbReference>
<comment type="caution">
    <text evidence="3">The sequence shown here is derived from an EMBL/GenBank/DDBJ whole genome shotgun (WGS) entry which is preliminary data.</text>
</comment>
<dbReference type="InterPro" id="IPR050789">
    <property type="entry name" value="Diverse_Enzym_Activities"/>
</dbReference>
<keyword evidence="1" id="KW-0732">Signal</keyword>
<dbReference type="Gene3D" id="3.40.710.10">
    <property type="entry name" value="DD-peptidase/beta-lactamase superfamily"/>
    <property type="match status" value="1"/>
</dbReference>
<dbReference type="SUPFAM" id="SSF56601">
    <property type="entry name" value="beta-lactamase/transpeptidase-like"/>
    <property type="match status" value="1"/>
</dbReference>
<dbReference type="PANTHER" id="PTHR43283:SF7">
    <property type="entry name" value="BETA-LACTAMASE-RELATED DOMAIN-CONTAINING PROTEIN"/>
    <property type="match status" value="1"/>
</dbReference>
<feature type="chain" id="PRO_5015713121" evidence="1">
    <location>
        <begin position="21"/>
        <end position="340"/>
    </location>
</feature>
<proteinExistence type="predicted"/>
<dbReference type="Pfam" id="PF00144">
    <property type="entry name" value="Beta-lactamase"/>
    <property type="match status" value="1"/>
</dbReference>